<keyword evidence="2" id="KW-0812">Transmembrane</keyword>
<comment type="caution">
    <text evidence="4">The sequence shown here is derived from an EMBL/GenBank/DDBJ whole genome shotgun (WGS) entry which is preliminary data.</text>
</comment>
<feature type="transmembrane region" description="Helical" evidence="2">
    <location>
        <begin position="52"/>
        <end position="70"/>
    </location>
</feature>
<evidence type="ECO:0000256" key="2">
    <source>
        <dbReference type="SAM" id="Phobius"/>
    </source>
</evidence>
<keyword evidence="2" id="KW-1133">Transmembrane helix</keyword>
<dbReference type="GO" id="GO:0005886">
    <property type="term" value="C:plasma membrane"/>
    <property type="evidence" value="ECO:0007669"/>
    <property type="project" value="TreeGrafter"/>
</dbReference>
<dbReference type="GO" id="GO:0004190">
    <property type="term" value="F:aspartic-type endopeptidase activity"/>
    <property type="evidence" value="ECO:0007669"/>
    <property type="project" value="InterPro"/>
</dbReference>
<dbReference type="PANTHER" id="PTHR30487:SF0">
    <property type="entry name" value="PREPILIN LEADER PEPTIDASE_N-METHYLTRANSFERASE-RELATED"/>
    <property type="match status" value="1"/>
</dbReference>
<evidence type="ECO:0000256" key="1">
    <source>
        <dbReference type="ARBA" id="ARBA00005801"/>
    </source>
</evidence>
<dbReference type="Proteomes" id="UP000761380">
    <property type="component" value="Unassembled WGS sequence"/>
</dbReference>
<protein>
    <submittedName>
        <fullName evidence="4">Prepilin peptidase</fullName>
    </submittedName>
</protein>
<dbReference type="GO" id="GO:0006465">
    <property type="term" value="P:signal peptide processing"/>
    <property type="evidence" value="ECO:0007669"/>
    <property type="project" value="TreeGrafter"/>
</dbReference>
<evidence type="ECO:0000259" key="3">
    <source>
        <dbReference type="Pfam" id="PF01478"/>
    </source>
</evidence>
<dbReference type="Gene3D" id="1.20.120.1220">
    <property type="match status" value="1"/>
</dbReference>
<name>A0A927WLR5_SELRU</name>
<sequence length="213" mass="23384">MLLFLNISAAIICAVAGAIAGNLWIEKLYREKNDILTFPHKISNQTQRRRQFLPPLLGMLFAYFLLSHTATIPDNIFNLIFIYFLVLFTITDFEQQVIFDIMQLPFALGGLAFCLVSGFPLLNHLTAALGGGVIFLVLAILTRGGIGGGDIKLIAALGLWLGTTALIDVVAFGFIAGGIAAFILLVFKHKKRTDKFAYGPYFTLAALLQLFLK</sequence>
<dbReference type="AlphaFoldDB" id="A0A927WLR5"/>
<dbReference type="InterPro" id="IPR050882">
    <property type="entry name" value="Prepilin_peptidase/N-MTase"/>
</dbReference>
<feature type="transmembrane region" description="Helical" evidence="2">
    <location>
        <begin position="6"/>
        <end position="25"/>
    </location>
</feature>
<dbReference type="InterPro" id="IPR000045">
    <property type="entry name" value="Prepilin_IV_endopep_pep"/>
</dbReference>
<organism evidence="4 5">
    <name type="scientific">Selenomonas ruminantium</name>
    <dbReference type="NCBI Taxonomy" id="971"/>
    <lineage>
        <taxon>Bacteria</taxon>
        <taxon>Bacillati</taxon>
        <taxon>Bacillota</taxon>
        <taxon>Negativicutes</taxon>
        <taxon>Selenomonadales</taxon>
        <taxon>Selenomonadaceae</taxon>
        <taxon>Selenomonas</taxon>
    </lineage>
</organism>
<dbReference type="EMBL" id="SVBY01000006">
    <property type="protein sequence ID" value="MBE6091844.1"/>
    <property type="molecule type" value="Genomic_DNA"/>
</dbReference>
<feature type="transmembrane region" description="Helical" evidence="2">
    <location>
        <begin position="76"/>
        <end position="93"/>
    </location>
</feature>
<dbReference type="PANTHER" id="PTHR30487">
    <property type="entry name" value="TYPE 4 PREPILIN-LIKE PROTEINS LEADER PEPTIDE-PROCESSING ENZYME"/>
    <property type="match status" value="1"/>
</dbReference>
<comment type="similarity">
    <text evidence="1">Belongs to the peptidase A24 family.</text>
</comment>
<accession>A0A927WLR5</accession>
<evidence type="ECO:0000313" key="5">
    <source>
        <dbReference type="Proteomes" id="UP000761380"/>
    </source>
</evidence>
<gene>
    <name evidence="4" type="ORF">E7201_01480</name>
</gene>
<feature type="transmembrane region" description="Helical" evidence="2">
    <location>
        <begin position="105"/>
        <end position="122"/>
    </location>
</feature>
<keyword evidence="2" id="KW-0472">Membrane</keyword>
<feature type="domain" description="Prepilin type IV endopeptidase peptidase" evidence="3">
    <location>
        <begin position="79"/>
        <end position="181"/>
    </location>
</feature>
<evidence type="ECO:0000313" key="4">
    <source>
        <dbReference type="EMBL" id="MBE6091844.1"/>
    </source>
</evidence>
<proteinExistence type="inferred from homology"/>
<reference evidence="4" key="1">
    <citation type="submission" date="2019-04" db="EMBL/GenBank/DDBJ databases">
        <title>Evolution of Biomass-Degrading Anaerobic Consortia Revealed by Metagenomics.</title>
        <authorList>
            <person name="Peng X."/>
        </authorList>
    </citation>
    <scope>NUCLEOTIDE SEQUENCE</scope>
    <source>
        <strain evidence="4">SIG240</strain>
    </source>
</reference>
<feature type="transmembrane region" description="Helical" evidence="2">
    <location>
        <begin position="128"/>
        <end position="146"/>
    </location>
</feature>
<feature type="transmembrane region" description="Helical" evidence="2">
    <location>
        <begin position="153"/>
        <end position="184"/>
    </location>
</feature>
<dbReference type="Pfam" id="PF01478">
    <property type="entry name" value="Peptidase_A24"/>
    <property type="match status" value="1"/>
</dbReference>